<evidence type="ECO:0000313" key="1">
    <source>
        <dbReference type="EMBL" id="ATB35128.1"/>
    </source>
</evidence>
<dbReference type="InterPro" id="IPR007396">
    <property type="entry name" value="TR_PAI2-type"/>
</dbReference>
<dbReference type="Proteomes" id="UP000217257">
    <property type="component" value="Chromosome"/>
</dbReference>
<reference evidence="1 2" key="1">
    <citation type="submission" date="2017-06" db="EMBL/GenBank/DDBJ databases">
        <title>Sequencing and comparative analysis of myxobacterial genomes.</title>
        <authorList>
            <person name="Rupp O."/>
            <person name="Goesmann A."/>
            <person name="Sogaard-Andersen L."/>
        </authorList>
    </citation>
    <scope>NUCLEOTIDE SEQUENCE [LARGE SCALE GENOMIC DNA]</scope>
    <source>
        <strain evidence="1 2">DSM 52655</strain>
    </source>
</reference>
<organism evidence="1 2">
    <name type="scientific">Cystobacter fuscus</name>
    <dbReference type="NCBI Taxonomy" id="43"/>
    <lineage>
        <taxon>Bacteria</taxon>
        <taxon>Pseudomonadati</taxon>
        <taxon>Myxococcota</taxon>
        <taxon>Myxococcia</taxon>
        <taxon>Myxococcales</taxon>
        <taxon>Cystobacterineae</taxon>
        <taxon>Archangiaceae</taxon>
        <taxon>Cystobacter</taxon>
    </lineage>
</organism>
<dbReference type="SUPFAM" id="SSF50475">
    <property type="entry name" value="FMN-binding split barrel"/>
    <property type="match status" value="1"/>
</dbReference>
<dbReference type="AlphaFoldDB" id="A0A250IV32"/>
<dbReference type="PANTHER" id="PTHR35802">
    <property type="entry name" value="PROTEASE SYNTHASE AND SPORULATION PROTEIN PAI 2"/>
    <property type="match status" value="1"/>
</dbReference>
<proteinExistence type="predicted"/>
<dbReference type="KEGG" id="cfus:CYFUS_000540"/>
<dbReference type="EMBL" id="CP022098">
    <property type="protein sequence ID" value="ATB35128.1"/>
    <property type="molecule type" value="Genomic_DNA"/>
</dbReference>
<protein>
    <submittedName>
        <fullName evidence="1">Transcriptional regulator</fullName>
    </submittedName>
</protein>
<gene>
    <name evidence="1" type="ORF">CYFUS_000540</name>
</gene>
<dbReference type="Pfam" id="PF04299">
    <property type="entry name" value="FMN_bind_2"/>
    <property type="match status" value="1"/>
</dbReference>
<accession>A0A250IV32</accession>
<name>A0A250IV32_9BACT</name>
<evidence type="ECO:0000313" key="2">
    <source>
        <dbReference type="Proteomes" id="UP000217257"/>
    </source>
</evidence>
<sequence>MYIPRHFHEQDESRLLALMEQYGFATLVTSDPQGVPFATHLPLLVERDAGGRLLLKGHVARANPQWRSFADEREVLAIFQGPHAYVSPSCYSAPSVPTWNYAVVHAYGTPSLVEEPEKVLHVMRQLASKYEAGRDKPWSPAEAEAVVSRLLAGIVAFEISITRLEGKFKLGQNRDARDYDGVMRFVGLGDQHGSQGLVELMKAYEPQG</sequence>
<dbReference type="RefSeq" id="WP_095983795.1">
    <property type="nucleotide sequence ID" value="NZ_CP022098.1"/>
</dbReference>
<dbReference type="Gene3D" id="2.30.110.10">
    <property type="entry name" value="Electron Transport, Fmn-binding Protein, Chain A"/>
    <property type="match status" value="1"/>
</dbReference>
<dbReference type="PIRSF" id="PIRSF010372">
    <property type="entry name" value="PaiB"/>
    <property type="match status" value="1"/>
</dbReference>
<dbReference type="InterPro" id="IPR012349">
    <property type="entry name" value="Split_barrel_FMN-bd"/>
</dbReference>
<dbReference type="PANTHER" id="PTHR35802:SF1">
    <property type="entry name" value="PROTEASE SYNTHASE AND SPORULATION PROTEIN PAI 2"/>
    <property type="match status" value="1"/>
</dbReference>